<keyword evidence="3" id="KW-1185">Reference proteome</keyword>
<evidence type="ECO:0000256" key="1">
    <source>
        <dbReference type="SAM" id="MobiDB-lite"/>
    </source>
</evidence>
<evidence type="ECO:0000313" key="3">
    <source>
        <dbReference type="Proteomes" id="UP000237144"/>
    </source>
</evidence>
<dbReference type="EMBL" id="PJQD01000035">
    <property type="protein sequence ID" value="POY73831.1"/>
    <property type="molecule type" value="Genomic_DNA"/>
</dbReference>
<reference evidence="2 3" key="1">
    <citation type="journal article" date="2018" name="Front. Microbiol.">
        <title>Prospects for Fungal Bioremediation of Acidic Radioactive Waste Sites: Characterization and Genome Sequence of Rhodotorula taiwanensis MD1149.</title>
        <authorList>
            <person name="Tkavc R."/>
            <person name="Matrosova V.Y."/>
            <person name="Grichenko O.E."/>
            <person name="Gostincar C."/>
            <person name="Volpe R.P."/>
            <person name="Klimenkova P."/>
            <person name="Gaidamakova E.K."/>
            <person name="Zhou C.E."/>
            <person name="Stewart B.J."/>
            <person name="Lyman M.G."/>
            <person name="Malfatti S.A."/>
            <person name="Rubinfeld B."/>
            <person name="Courtot M."/>
            <person name="Singh J."/>
            <person name="Dalgard C.L."/>
            <person name="Hamilton T."/>
            <person name="Frey K.G."/>
            <person name="Gunde-Cimerman N."/>
            <person name="Dugan L."/>
            <person name="Daly M.J."/>
        </authorList>
    </citation>
    <scope>NUCLEOTIDE SEQUENCE [LARGE SCALE GENOMIC DNA]</scope>
    <source>
        <strain evidence="2 3">MD1149</strain>
    </source>
</reference>
<proteinExistence type="predicted"/>
<feature type="region of interest" description="Disordered" evidence="1">
    <location>
        <begin position="272"/>
        <end position="306"/>
    </location>
</feature>
<gene>
    <name evidence="2" type="ORF">BMF94_3372</name>
</gene>
<organism evidence="2 3">
    <name type="scientific">Rhodotorula taiwanensis</name>
    <dbReference type="NCBI Taxonomy" id="741276"/>
    <lineage>
        <taxon>Eukaryota</taxon>
        <taxon>Fungi</taxon>
        <taxon>Dikarya</taxon>
        <taxon>Basidiomycota</taxon>
        <taxon>Pucciniomycotina</taxon>
        <taxon>Microbotryomycetes</taxon>
        <taxon>Sporidiobolales</taxon>
        <taxon>Sporidiobolaceae</taxon>
        <taxon>Rhodotorula</taxon>
    </lineage>
</organism>
<accession>A0A2S5BAS7</accession>
<feature type="compositionally biased region" description="Low complexity" evidence="1">
    <location>
        <begin position="232"/>
        <end position="249"/>
    </location>
</feature>
<protein>
    <submittedName>
        <fullName evidence="2">Uncharacterized protein</fullName>
    </submittedName>
</protein>
<evidence type="ECO:0000313" key="2">
    <source>
        <dbReference type="EMBL" id="POY73831.1"/>
    </source>
</evidence>
<name>A0A2S5BAS7_9BASI</name>
<dbReference type="Proteomes" id="UP000237144">
    <property type="component" value="Unassembled WGS sequence"/>
</dbReference>
<comment type="caution">
    <text evidence="2">The sequence shown here is derived from an EMBL/GenBank/DDBJ whole genome shotgun (WGS) entry which is preliminary data.</text>
</comment>
<sequence>MEGDFYPDRVTSRLKKEGSVLVGHPNWPGCLLRPARLLLRSSFRALPVKYARDESVERKLADCSFDLMTENFLNEYAYKMLGEGGRARPPEIVETVAPPTAALISRPDRYRLITNGLPNLAHRTIAGPTLFRLEAPDHKLIRVAGQREALLEFKSGCTTESGVPGALTSLRAPALLRSSTEQSSIQYVKWCEVGSGDGNHDHPAIGALGIRKEELAGLVCWEVDIHYRSSRAHASQSRSSTPSSSSSPAPRDRVAQFEVWFSTAFNQAIDDHLKHSPRPPLQSQILYNVDAKRRKLDQEYPTPAGK</sequence>
<feature type="region of interest" description="Disordered" evidence="1">
    <location>
        <begin position="231"/>
        <end position="251"/>
    </location>
</feature>
<dbReference type="AlphaFoldDB" id="A0A2S5BAS7"/>